<organism evidence="1 2">
    <name type="scientific">Brachionus plicatilis</name>
    <name type="common">Marine rotifer</name>
    <name type="synonym">Brachionus muelleri</name>
    <dbReference type="NCBI Taxonomy" id="10195"/>
    <lineage>
        <taxon>Eukaryota</taxon>
        <taxon>Metazoa</taxon>
        <taxon>Spiralia</taxon>
        <taxon>Gnathifera</taxon>
        <taxon>Rotifera</taxon>
        <taxon>Eurotatoria</taxon>
        <taxon>Monogononta</taxon>
        <taxon>Pseudotrocha</taxon>
        <taxon>Ploima</taxon>
        <taxon>Brachionidae</taxon>
        <taxon>Brachionus</taxon>
    </lineage>
</organism>
<keyword evidence="2" id="KW-1185">Reference proteome</keyword>
<comment type="caution">
    <text evidence="1">The sequence shown here is derived from an EMBL/GenBank/DDBJ whole genome shotgun (WGS) entry which is preliminary data.</text>
</comment>
<dbReference type="AlphaFoldDB" id="A0A3M7QGW6"/>
<dbReference type="Proteomes" id="UP000276133">
    <property type="component" value="Unassembled WGS sequence"/>
</dbReference>
<evidence type="ECO:0000313" key="2">
    <source>
        <dbReference type="Proteomes" id="UP000276133"/>
    </source>
</evidence>
<dbReference type="EMBL" id="REGN01006276">
    <property type="protein sequence ID" value="RNA10178.1"/>
    <property type="molecule type" value="Genomic_DNA"/>
</dbReference>
<evidence type="ECO:0000313" key="1">
    <source>
        <dbReference type="EMBL" id="RNA10178.1"/>
    </source>
</evidence>
<protein>
    <submittedName>
        <fullName evidence="1">Uncharacterized protein</fullName>
    </submittedName>
</protein>
<name>A0A3M7QGW6_BRAPC</name>
<proteinExistence type="predicted"/>
<gene>
    <name evidence="1" type="ORF">BpHYR1_012723</name>
</gene>
<accession>A0A3M7QGW6</accession>
<reference evidence="1 2" key="1">
    <citation type="journal article" date="2018" name="Sci. Rep.">
        <title>Genomic signatures of local adaptation to the degree of environmental predictability in rotifers.</title>
        <authorList>
            <person name="Franch-Gras L."/>
            <person name="Hahn C."/>
            <person name="Garcia-Roger E.M."/>
            <person name="Carmona M.J."/>
            <person name="Serra M."/>
            <person name="Gomez A."/>
        </authorList>
    </citation>
    <scope>NUCLEOTIDE SEQUENCE [LARGE SCALE GENOMIC DNA]</scope>
    <source>
        <strain evidence="1">HYR1</strain>
    </source>
</reference>
<sequence>MNLIYSDIDLKLRYYITIHVKFLDLNNLQISIFLNLISIMKILLQSFLNKTKNPLSCCSIFVYENFLKINLQVTNVFHMKVFGYLIKVLRDPLHSN</sequence>